<dbReference type="InParanoid" id="G0VAE8"/>
<accession>G0VAE8</accession>
<evidence type="ECO:0000313" key="3">
    <source>
        <dbReference type="Proteomes" id="UP000001640"/>
    </source>
</evidence>
<feature type="region of interest" description="Disordered" evidence="1">
    <location>
        <begin position="1"/>
        <end position="122"/>
    </location>
</feature>
<reference evidence="2 3" key="1">
    <citation type="journal article" date="2011" name="Proc. Natl. Acad. Sci. U.S.A.">
        <title>Evolutionary erosion of yeast sex chromosomes by mating-type switching accidents.</title>
        <authorList>
            <person name="Gordon J.L."/>
            <person name="Armisen D."/>
            <person name="Proux-Wera E."/>
            <person name="Oheigeartaigh S.S."/>
            <person name="Byrne K.P."/>
            <person name="Wolfe K.H."/>
        </authorList>
    </citation>
    <scope>NUCLEOTIDE SEQUENCE [LARGE SCALE GENOMIC DNA]</scope>
    <source>
        <strain evidence="3">ATCC 76901 / BCRC 22586 / CBS 4309 / NBRC 1992 / NRRL Y-12630</strain>
    </source>
</reference>
<dbReference type="OMA" id="MIPYAND"/>
<gene>
    <name evidence="2" type="primary">NCAS0B07940</name>
    <name evidence="2" type="ordered locus">NCAS_0B07940</name>
</gene>
<feature type="compositionally biased region" description="Low complexity" evidence="1">
    <location>
        <begin position="235"/>
        <end position="266"/>
    </location>
</feature>
<dbReference type="HOGENOM" id="CLU_083988_0_0_1"/>
<dbReference type="AlphaFoldDB" id="G0VAE8"/>
<evidence type="ECO:0000256" key="1">
    <source>
        <dbReference type="SAM" id="MobiDB-lite"/>
    </source>
</evidence>
<dbReference type="RefSeq" id="XP_003675249.1">
    <property type="nucleotide sequence ID" value="XM_003675201.1"/>
</dbReference>
<keyword evidence="3" id="KW-1185">Reference proteome</keyword>
<dbReference type="GeneID" id="96902435"/>
<feature type="compositionally biased region" description="Basic residues" evidence="1">
    <location>
        <begin position="10"/>
        <end position="23"/>
    </location>
</feature>
<sequence length="285" mass="31210">MPDGNDHTTHKTSTHSFQGRKNKLSVWMKKIIQPTKDTTTSNNASKIKTSRSTAPSHMIPYANDRNASSSPTLTNTNTNITHRIEQQSTSKNVKTKSKSRRSKAKTYAPLTEASSDSDTATINSSLRPLYPMDNHHNFPKVRTPSATNIIDENLSMKVLWSKEPERIKSDPELDNSSVSPLFSFCSTASIKSSTFSSDIYSLQSTRPTVMSVRTMETNSSTVPIPSASILERARPSTNSTATTTTPSSMSNSIRNTTTATNNNNNASLHTCDSVSTKNSLITLKS</sequence>
<feature type="compositionally biased region" description="Low complexity" evidence="1">
    <location>
        <begin position="72"/>
        <end position="81"/>
    </location>
</feature>
<feature type="compositionally biased region" description="Polar residues" evidence="1">
    <location>
        <begin position="112"/>
        <end position="122"/>
    </location>
</feature>
<feature type="region of interest" description="Disordered" evidence="1">
    <location>
        <begin position="227"/>
        <end position="271"/>
    </location>
</feature>
<dbReference type="FunCoup" id="G0VAE8">
    <property type="interactions" value="20"/>
</dbReference>
<name>G0VAE8_NAUCA</name>
<protein>
    <submittedName>
        <fullName evidence="2">Uncharacterized protein</fullName>
    </submittedName>
</protein>
<dbReference type="Proteomes" id="UP000001640">
    <property type="component" value="Chromosome 2"/>
</dbReference>
<dbReference type="KEGG" id="ncs:NCAS_0B07940"/>
<reference key="2">
    <citation type="submission" date="2011-08" db="EMBL/GenBank/DDBJ databases">
        <title>Genome sequence of Naumovozyma castellii.</title>
        <authorList>
            <person name="Gordon J.L."/>
            <person name="Armisen D."/>
            <person name="Proux-Wera E."/>
            <person name="OhEigeartaigh S.S."/>
            <person name="Byrne K.P."/>
            <person name="Wolfe K.H."/>
        </authorList>
    </citation>
    <scope>NUCLEOTIDE SEQUENCE</scope>
    <source>
        <strain>Type strain:CBS 4309</strain>
    </source>
</reference>
<dbReference type="OrthoDB" id="4035860at2759"/>
<evidence type="ECO:0000313" key="2">
    <source>
        <dbReference type="EMBL" id="CCC68878.1"/>
    </source>
</evidence>
<feature type="compositionally biased region" description="Polar residues" evidence="1">
    <location>
        <begin position="35"/>
        <end position="55"/>
    </location>
</feature>
<organism evidence="2 3">
    <name type="scientific">Naumovozyma castellii</name>
    <name type="common">Yeast</name>
    <name type="synonym">Saccharomyces castellii</name>
    <dbReference type="NCBI Taxonomy" id="27288"/>
    <lineage>
        <taxon>Eukaryota</taxon>
        <taxon>Fungi</taxon>
        <taxon>Dikarya</taxon>
        <taxon>Ascomycota</taxon>
        <taxon>Saccharomycotina</taxon>
        <taxon>Saccharomycetes</taxon>
        <taxon>Saccharomycetales</taxon>
        <taxon>Saccharomycetaceae</taxon>
        <taxon>Naumovozyma</taxon>
    </lineage>
</organism>
<feature type="compositionally biased region" description="Basic residues" evidence="1">
    <location>
        <begin position="93"/>
        <end position="104"/>
    </location>
</feature>
<proteinExistence type="predicted"/>
<dbReference type="eggNOG" id="ENOG502SAAB">
    <property type="taxonomic scope" value="Eukaryota"/>
</dbReference>
<dbReference type="EMBL" id="HE576753">
    <property type="protein sequence ID" value="CCC68878.1"/>
    <property type="molecule type" value="Genomic_DNA"/>
</dbReference>